<keyword evidence="5 7" id="KW-0408">Iron</keyword>
<dbReference type="SUPFAM" id="SSF48264">
    <property type="entry name" value="Cytochrome P450"/>
    <property type="match status" value="1"/>
</dbReference>
<evidence type="ECO:0000313" key="9">
    <source>
        <dbReference type="EMBL" id="MBA2888744.1"/>
    </source>
</evidence>
<evidence type="ECO:0000256" key="3">
    <source>
        <dbReference type="ARBA" id="ARBA00022723"/>
    </source>
</evidence>
<evidence type="ECO:0000256" key="5">
    <source>
        <dbReference type="ARBA" id="ARBA00023004"/>
    </source>
</evidence>
<dbReference type="PRINTS" id="PR00359">
    <property type="entry name" value="BP450"/>
</dbReference>
<dbReference type="FunFam" id="1.10.630.10:FF:000018">
    <property type="entry name" value="Cytochrome P450 monooxygenase"/>
    <property type="match status" value="1"/>
</dbReference>
<dbReference type="InterPro" id="IPR001128">
    <property type="entry name" value="Cyt_P450"/>
</dbReference>
<organism evidence="9 10">
    <name type="scientific">Nonomuraea soli</name>
    <dbReference type="NCBI Taxonomy" id="1032476"/>
    <lineage>
        <taxon>Bacteria</taxon>
        <taxon>Bacillati</taxon>
        <taxon>Actinomycetota</taxon>
        <taxon>Actinomycetes</taxon>
        <taxon>Streptosporangiales</taxon>
        <taxon>Streptosporangiaceae</taxon>
        <taxon>Nonomuraea</taxon>
    </lineage>
</organism>
<dbReference type="GO" id="GO:0004497">
    <property type="term" value="F:monooxygenase activity"/>
    <property type="evidence" value="ECO:0007669"/>
    <property type="project" value="UniProtKB-KW"/>
</dbReference>
<dbReference type="PANTHER" id="PTHR46696">
    <property type="entry name" value="P450, PUTATIVE (EUROFUNG)-RELATED"/>
    <property type="match status" value="1"/>
</dbReference>
<dbReference type="PRINTS" id="PR00385">
    <property type="entry name" value="P450"/>
</dbReference>
<dbReference type="GO" id="GO:0016705">
    <property type="term" value="F:oxidoreductase activity, acting on paired donors, with incorporation or reduction of molecular oxygen"/>
    <property type="evidence" value="ECO:0007669"/>
    <property type="project" value="InterPro"/>
</dbReference>
<dbReference type="Gene3D" id="1.10.630.10">
    <property type="entry name" value="Cytochrome P450"/>
    <property type="match status" value="1"/>
</dbReference>
<evidence type="ECO:0000256" key="8">
    <source>
        <dbReference type="SAM" id="MobiDB-lite"/>
    </source>
</evidence>
<dbReference type="InterPro" id="IPR002397">
    <property type="entry name" value="Cyt_P450_B"/>
</dbReference>
<evidence type="ECO:0000256" key="4">
    <source>
        <dbReference type="ARBA" id="ARBA00023002"/>
    </source>
</evidence>
<proteinExistence type="inferred from homology"/>
<dbReference type="RefSeq" id="WP_220133125.1">
    <property type="nucleotide sequence ID" value="NZ_BAABAM010000001.1"/>
</dbReference>
<dbReference type="PANTHER" id="PTHR46696:SF1">
    <property type="entry name" value="CYTOCHROME P450 YJIB-RELATED"/>
    <property type="match status" value="1"/>
</dbReference>
<protein>
    <submittedName>
        <fullName evidence="9">Cytochrome P450</fullName>
    </submittedName>
</protein>
<evidence type="ECO:0000256" key="1">
    <source>
        <dbReference type="ARBA" id="ARBA00010617"/>
    </source>
</evidence>
<dbReference type="GO" id="GO:0020037">
    <property type="term" value="F:heme binding"/>
    <property type="evidence" value="ECO:0007669"/>
    <property type="project" value="InterPro"/>
</dbReference>
<comment type="caution">
    <text evidence="9">The sequence shown here is derived from an EMBL/GenBank/DDBJ whole genome shotgun (WGS) entry which is preliminary data.</text>
</comment>
<feature type="region of interest" description="Disordered" evidence="8">
    <location>
        <begin position="1"/>
        <end position="41"/>
    </location>
</feature>
<keyword evidence="6 7" id="KW-0503">Monooxygenase</keyword>
<comment type="similarity">
    <text evidence="1 7">Belongs to the cytochrome P450 family.</text>
</comment>
<evidence type="ECO:0000256" key="2">
    <source>
        <dbReference type="ARBA" id="ARBA00022617"/>
    </source>
</evidence>
<dbReference type="CDD" id="cd11030">
    <property type="entry name" value="CYP105-like"/>
    <property type="match status" value="1"/>
</dbReference>
<name>A0A7W0HMG0_9ACTN</name>
<reference evidence="9 10" key="1">
    <citation type="submission" date="2020-07" db="EMBL/GenBank/DDBJ databases">
        <title>Genomic Encyclopedia of Type Strains, Phase IV (KMG-IV): sequencing the most valuable type-strain genomes for metagenomic binning, comparative biology and taxonomic classification.</title>
        <authorList>
            <person name="Goeker M."/>
        </authorList>
    </citation>
    <scope>NUCLEOTIDE SEQUENCE [LARGE SCALE GENOMIC DNA]</scope>
    <source>
        <strain evidence="9 10">DSM 45533</strain>
    </source>
</reference>
<keyword evidence="4 7" id="KW-0560">Oxidoreductase</keyword>
<keyword evidence="10" id="KW-1185">Reference proteome</keyword>
<accession>A0A7W0HMG0</accession>
<dbReference type="InterPro" id="IPR017972">
    <property type="entry name" value="Cyt_P450_CS"/>
</dbReference>
<dbReference type="Proteomes" id="UP000530928">
    <property type="component" value="Unassembled WGS sequence"/>
</dbReference>
<dbReference type="GO" id="GO:0005506">
    <property type="term" value="F:iron ion binding"/>
    <property type="evidence" value="ECO:0007669"/>
    <property type="project" value="InterPro"/>
</dbReference>
<dbReference type="PROSITE" id="PS00086">
    <property type="entry name" value="CYTOCHROME_P450"/>
    <property type="match status" value="1"/>
</dbReference>
<dbReference type="AlphaFoldDB" id="A0A7W0HMG0"/>
<keyword evidence="3 7" id="KW-0479">Metal-binding</keyword>
<sequence>MVSTQKDARTVLSDPRFSNRQELKRPQLPTARPNDASQPAAPGWFIHMDPPRHTHYRRLLQGQFTARRMRLLEPRIERIAAELIDGMITHGPPVDLVSAFALPLPSRVICELLGVPYADHAFFESNSTAMVYGSQQAVADLTGYLRDLIDGKEPGDDLISGLKAEVTVEELTNIALILLVAGHETTAAMISLGVDTLLRHPEQDRSDPVEELLRHLTIVRVGAPNRAALEEVQLDERTVAAGETVTIDLLAANHDPAVFTDPHTLRLDRPEAREHLAFGYGAHLCLGHNLARLELRIAYRALFEAFPALRHAGEPRPRAGYPIATLEELPVAW</sequence>
<evidence type="ECO:0000256" key="6">
    <source>
        <dbReference type="ARBA" id="ARBA00023033"/>
    </source>
</evidence>
<evidence type="ECO:0000256" key="7">
    <source>
        <dbReference type="RuleBase" id="RU000461"/>
    </source>
</evidence>
<dbReference type="InterPro" id="IPR036396">
    <property type="entry name" value="Cyt_P450_sf"/>
</dbReference>
<keyword evidence="2 7" id="KW-0349">Heme</keyword>
<dbReference type="Pfam" id="PF00067">
    <property type="entry name" value="p450"/>
    <property type="match status" value="1"/>
</dbReference>
<gene>
    <name evidence="9" type="ORF">HNR30_000079</name>
</gene>
<dbReference type="EMBL" id="JACDUR010000001">
    <property type="protein sequence ID" value="MBA2888744.1"/>
    <property type="molecule type" value="Genomic_DNA"/>
</dbReference>
<evidence type="ECO:0000313" key="10">
    <source>
        <dbReference type="Proteomes" id="UP000530928"/>
    </source>
</evidence>